<proteinExistence type="predicted"/>
<organism evidence="2 3">
    <name type="scientific">Botrytis elliptica</name>
    <dbReference type="NCBI Taxonomy" id="278938"/>
    <lineage>
        <taxon>Eukaryota</taxon>
        <taxon>Fungi</taxon>
        <taxon>Dikarya</taxon>
        <taxon>Ascomycota</taxon>
        <taxon>Pezizomycotina</taxon>
        <taxon>Leotiomycetes</taxon>
        <taxon>Helotiales</taxon>
        <taxon>Sclerotiniaceae</taxon>
        <taxon>Botrytis</taxon>
    </lineage>
</organism>
<dbReference type="AlphaFoldDB" id="A0A4Z1K546"/>
<protein>
    <submittedName>
        <fullName evidence="2">Uncharacterized protein</fullName>
    </submittedName>
</protein>
<sequence length="120" mass="13286">MEGALSPRPKTPYHAKRNPVEPDSASHGMHKIYMHVIEPSKADIEVVLGIWIGGRSKAIIFIINHIACHLHLMPIFNAEPNVNPVSCRSVIIPVAELGALDQERFANAGTLSVLLHYQYD</sequence>
<evidence type="ECO:0000313" key="2">
    <source>
        <dbReference type="EMBL" id="TGO80778.1"/>
    </source>
</evidence>
<name>A0A4Z1K546_9HELO</name>
<keyword evidence="3" id="KW-1185">Reference proteome</keyword>
<reference evidence="2 3" key="1">
    <citation type="submission" date="2017-12" db="EMBL/GenBank/DDBJ databases">
        <title>Comparative genomics of Botrytis spp.</title>
        <authorList>
            <person name="Valero-Jimenez C.A."/>
            <person name="Tapia P."/>
            <person name="Veloso J."/>
            <person name="Silva-Moreno E."/>
            <person name="Staats M."/>
            <person name="Valdes J.H."/>
            <person name="Van Kan J.A.L."/>
        </authorList>
    </citation>
    <scope>NUCLEOTIDE SEQUENCE [LARGE SCALE GENOMIC DNA]</scope>
    <source>
        <strain evidence="2 3">Be9601</strain>
    </source>
</reference>
<comment type="caution">
    <text evidence="2">The sequence shown here is derived from an EMBL/GenBank/DDBJ whole genome shotgun (WGS) entry which is preliminary data.</text>
</comment>
<gene>
    <name evidence="2" type="ORF">BELL_0001g00390</name>
</gene>
<accession>A0A4Z1K546</accession>
<evidence type="ECO:0000313" key="3">
    <source>
        <dbReference type="Proteomes" id="UP000297229"/>
    </source>
</evidence>
<feature type="region of interest" description="Disordered" evidence="1">
    <location>
        <begin position="1"/>
        <end position="26"/>
    </location>
</feature>
<dbReference type="EMBL" id="PQXM01000001">
    <property type="protein sequence ID" value="TGO80778.1"/>
    <property type="molecule type" value="Genomic_DNA"/>
</dbReference>
<evidence type="ECO:0000256" key="1">
    <source>
        <dbReference type="SAM" id="MobiDB-lite"/>
    </source>
</evidence>
<dbReference type="Proteomes" id="UP000297229">
    <property type="component" value="Unassembled WGS sequence"/>
</dbReference>